<reference evidence="4 5" key="1">
    <citation type="submission" date="2017-10" db="EMBL/GenBank/DDBJ databases">
        <title>The draft genome sequence of Lewinella nigricans NBRC 102662.</title>
        <authorList>
            <person name="Wang K."/>
        </authorList>
    </citation>
    <scope>NUCLEOTIDE SEQUENCE [LARGE SCALE GENOMIC DNA]</scope>
    <source>
        <strain evidence="4 5">NBRC 102662</strain>
    </source>
</reference>
<accession>A0A2D0N9V5</accession>
<evidence type="ECO:0000256" key="2">
    <source>
        <dbReference type="ARBA" id="ARBA00022679"/>
    </source>
</evidence>
<evidence type="ECO:0000259" key="3">
    <source>
        <dbReference type="Pfam" id="PF00534"/>
    </source>
</evidence>
<dbReference type="GO" id="GO:0016757">
    <property type="term" value="F:glycosyltransferase activity"/>
    <property type="evidence" value="ECO:0007669"/>
    <property type="project" value="UniProtKB-KW"/>
</dbReference>
<comment type="caution">
    <text evidence="4">The sequence shown here is derived from an EMBL/GenBank/DDBJ whole genome shotgun (WGS) entry which is preliminary data.</text>
</comment>
<protein>
    <submittedName>
        <fullName evidence="4">Glycosyltransferase</fullName>
    </submittedName>
</protein>
<dbReference type="RefSeq" id="WP_099151352.1">
    <property type="nucleotide sequence ID" value="NZ_PDUD01000022.1"/>
</dbReference>
<organism evidence="4 5">
    <name type="scientific">Flavilitoribacter nigricans (strain ATCC 23147 / DSM 23189 / NBRC 102662 / NCIMB 1420 / SS-2)</name>
    <name type="common">Lewinella nigricans</name>
    <dbReference type="NCBI Taxonomy" id="1122177"/>
    <lineage>
        <taxon>Bacteria</taxon>
        <taxon>Pseudomonadati</taxon>
        <taxon>Bacteroidota</taxon>
        <taxon>Saprospiria</taxon>
        <taxon>Saprospirales</taxon>
        <taxon>Lewinellaceae</taxon>
        <taxon>Flavilitoribacter</taxon>
    </lineage>
</organism>
<gene>
    <name evidence="4" type="ORF">CRP01_17445</name>
</gene>
<name>A0A2D0N9V5_FLAN2</name>
<dbReference type="Pfam" id="PF00534">
    <property type="entry name" value="Glycos_transf_1"/>
    <property type="match status" value="1"/>
</dbReference>
<feature type="domain" description="Glycosyl transferase family 1" evidence="3">
    <location>
        <begin position="182"/>
        <end position="338"/>
    </location>
</feature>
<dbReference type="Proteomes" id="UP000223913">
    <property type="component" value="Unassembled WGS sequence"/>
</dbReference>
<evidence type="ECO:0000313" key="4">
    <source>
        <dbReference type="EMBL" id="PHN05301.1"/>
    </source>
</evidence>
<evidence type="ECO:0000313" key="5">
    <source>
        <dbReference type="Proteomes" id="UP000223913"/>
    </source>
</evidence>
<dbReference type="InterPro" id="IPR001296">
    <property type="entry name" value="Glyco_trans_1"/>
</dbReference>
<dbReference type="PANTHER" id="PTHR12526:SF629">
    <property type="entry name" value="TEICHURONIC ACID BIOSYNTHESIS GLYCOSYLTRANSFERASE TUAH-RELATED"/>
    <property type="match status" value="1"/>
</dbReference>
<dbReference type="CDD" id="cd03801">
    <property type="entry name" value="GT4_PimA-like"/>
    <property type="match status" value="1"/>
</dbReference>
<dbReference type="EMBL" id="PDUD01000022">
    <property type="protein sequence ID" value="PHN05301.1"/>
    <property type="molecule type" value="Genomic_DNA"/>
</dbReference>
<dbReference type="AlphaFoldDB" id="A0A2D0N9V5"/>
<keyword evidence="2 4" id="KW-0808">Transferase</keyword>
<evidence type="ECO:0000256" key="1">
    <source>
        <dbReference type="ARBA" id="ARBA00022676"/>
    </source>
</evidence>
<dbReference type="SUPFAM" id="SSF53756">
    <property type="entry name" value="UDP-Glycosyltransferase/glycogen phosphorylase"/>
    <property type="match status" value="1"/>
</dbReference>
<keyword evidence="5" id="KW-1185">Reference proteome</keyword>
<keyword evidence="1" id="KW-0328">Glycosyltransferase</keyword>
<sequence>MAKRIICTVTNDLSYDQRMIRICDSLAGEGYAVLLLGRELPASIPLQKREFGQKRLRCYFHRGKLFYLEYNLRLLLFLLSQSADVICAVDLDTLAPGFLVSRIKGSICVYDAHEYFTEVPEVVDRRLTRAIWDRLARTLVPRLRYAYTVGPRLAGIFREQYGIPFETIRNLPLRQSAHISPPDPEAPRIILYQGRLNAGRGLETAIRAMQQIDGAVLWLAGEGDLSESLRQQVRAAGLEEKVKFLGYLEPGDLRELTLRAHIGLNLLENKGLSYYYSLANKAFDYIQAGLPSVQMDFPEYRDLQEKYGTFALLPQLETTELIRVLRELLEGDETWRELHERCLQARMTLCWEEEEKKLAAFYRRI</sequence>
<dbReference type="Gene3D" id="3.40.50.2000">
    <property type="entry name" value="Glycogen Phosphorylase B"/>
    <property type="match status" value="2"/>
</dbReference>
<proteinExistence type="predicted"/>
<dbReference type="OrthoDB" id="1406894at2"/>
<dbReference type="PANTHER" id="PTHR12526">
    <property type="entry name" value="GLYCOSYLTRANSFERASE"/>
    <property type="match status" value="1"/>
</dbReference>